<sequence length="128" mass="13950">MNMDVSRTALQLSLEQLTNGTAGNTPAHLAEKFSALMRKAPMEPVQAPRSAGLETVSRLAAAQDMELQRSVSDVADVERRAPMLSLSEVNVETIRLTYEIASTQLDMEAKMSVVNASKTAIETLMKNQ</sequence>
<dbReference type="RefSeq" id="WP_004524338.1">
    <property type="nucleotide sequence ID" value="NZ_CM000833.1"/>
</dbReference>
<dbReference type="AlphaFoldDB" id="A0A0E1VQP8"/>
<dbReference type="Pfam" id="PF09487">
    <property type="entry name" value="HrpB2"/>
    <property type="match status" value="1"/>
</dbReference>
<dbReference type="GeneID" id="93063575"/>
<dbReference type="HOGENOM" id="CLU_1923620_0_0_4"/>
<evidence type="ECO:0000313" key="1">
    <source>
        <dbReference type="EMBL" id="EET03163.1"/>
    </source>
</evidence>
<name>A0A0E1VQP8_BURPE</name>
<dbReference type="NCBIfam" id="TIGR02558">
    <property type="entry name" value="HrpB2"/>
    <property type="match status" value="1"/>
</dbReference>
<proteinExistence type="predicted"/>
<protein>
    <submittedName>
        <fullName evidence="1">Type III secretion protein HrpB2</fullName>
    </submittedName>
</protein>
<dbReference type="EMBL" id="CM000833">
    <property type="protein sequence ID" value="EET03163.1"/>
    <property type="molecule type" value="Genomic_DNA"/>
</dbReference>
<dbReference type="InterPro" id="IPR013391">
    <property type="entry name" value="T3SS_HrpB2"/>
</dbReference>
<reference evidence="1" key="1">
    <citation type="submission" date="2009-05" db="EMBL/GenBank/DDBJ databases">
        <authorList>
            <person name="Harkins D.M."/>
            <person name="DeShazer D."/>
            <person name="Woods D.E."/>
            <person name="Brinkac L.M."/>
            <person name="Brown K.A."/>
            <person name="Hung G.C."/>
            <person name="Tuanyok A."/>
            <person name="Zhang B."/>
            <person name="Nierman W.C."/>
        </authorList>
    </citation>
    <scope>NUCLEOTIDE SEQUENCE [LARGE SCALE GENOMIC DNA]</scope>
    <source>
        <strain evidence="1">1710a</strain>
    </source>
</reference>
<gene>
    <name evidence="1" type="ORF">BURPS1710A_A1146</name>
</gene>
<dbReference type="Proteomes" id="UP000001812">
    <property type="component" value="Chromosome II"/>
</dbReference>
<accession>A0A0E1VQP8</accession>
<organism evidence="1">
    <name type="scientific">Burkholderia pseudomallei 1710a</name>
    <dbReference type="NCBI Taxonomy" id="320371"/>
    <lineage>
        <taxon>Bacteria</taxon>
        <taxon>Pseudomonadati</taxon>
        <taxon>Pseudomonadota</taxon>
        <taxon>Betaproteobacteria</taxon>
        <taxon>Burkholderiales</taxon>
        <taxon>Burkholderiaceae</taxon>
        <taxon>Burkholderia</taxon>
        <taxon>pseudomallei group</taxon>
    </lineage>
</organism>